<feature type="compositionally biased region" description="Basic and acidic residues" evidence="1">
    <location>
        <begin position="94"/>
        <end position="108"/>
    </location>
</feature>
<evidence type="ECO:0000256" key="1">
    <source>
        <dbReference type="SAM" id="MobiDB-lite"/>
    </source>
</evidence>
<evidence type="ECO:0000313" key="2">
    <source>
        <dbReference type="EMBL" id="KAK6632244.1"/>
    </source>
</evidence>
<dbReference type="Proteomes" id="UP001359485">
    <property type="component" value="Unassembled WGS sequence"/>
</dbReference>
<sequence length="108" mass="12249">MRGKEPGKIFGKKKTWRYEVTGSGENDGCVRAHVGVVATSGVDTCRFICHETRSYLTPFLLEKKGPCRGFLWLEEVGLRRRDESAVKGKAPGRGRQEESNRRIRDSHQ</sequence>
<proteinExistence type="predicted"/>
<organism evidence="2 3">
    <name type="scientific">Polyplax serrata</name>
    <name type="common">Common mouse louse</name>
    <dbReference type="NCBI Taxonomy" id="468196"/>
    <lineage>
        <taxon>Eukaryota</taxon>
        <taxon>Metazoa</taxon>
        <taxon>Ecdysozoa</taxon>
        <taxon>Arthropoda</taxon>
        <taxon>Hexapoda</taxon>
        <taxon>Insecta</taxon>
        <taxon>Pterygota</taxon>
        <taxon>Neoptera</taxon>
        <taxon>Paraneoptera</taxon>
        <taxon>Psocodea</taxon>
        <taxon>Troctomorpha</taxon>
        <taxon>Phthiraptera</taxon>
        <taxon>Anoplura</taxon>
        <taxon>Polyplacidae</taxon>
        <taxon>Polyplax</taxon>
    </lineage>
</organism>
<gene>
    <name evidence="2" type="ORF">RUM44_007279</name>
</gene>
<keyword evidence="3" id="KW-1185">Reference proteome</keyword>
<evidence type="ECO:0000313" key="3">
    <source>
        <dbReference type="Proteomes" id="UP001359485"/>
    </source>
</evidence>
<name>A0ABR1B092_POLSC</name>
<feature type="region of interest" description="Disordered" evidence="1">
    <location>
        <begin position="82"/>
        <end position="108"/>
    </location>
</feature>
<accession>A0ABR1B092</accession>
<dbReference type="EMBL" id="JAWJWF010000005">
    <property type="protein sequence ID" value="KAK6632244.1"/>
    <property type="molecule type" value="Genomic_DNA"/>
</dbReference>
<comment type="caution">
    <text evidence="2">The sequence shown here is derived from an EMBL/GenBank/DDBJ whole genome shotgun (WGS) entry which is preliminary data.</text>
</comment>
<protein>
    <submittedName>
        <fullName evidence="2">Uncharacterized protein</fullName>
    </submittedName>
</protein>
<reference evidence="2 3" key="1">
    <citation type="submission" date="2023-09" db="EMBL/GenBank/DDBJ databases">
        <title>Genomes of two closely related lineages of the louse Polyplax serrata with different host specificities.</title>
        <authorList>
            <person name="Martinu J."/>
            <person name="Tarabai H."/>
            <person name="Stefka J."/>
            <person name="Hypsa V."/>
        </authorList>
    </citation>
    <scope>NUCLEOTIDE SEQUENCE [LARGE SCALE GENOMIC DNA]</scope>
    <source>
        <strain evidence="2">98ZLc_SE</strain>
    </source>
</reference>